<proteinExistence type="predicted"/>
<protein>
    <submittedName>
        <fullName evidence="1">Uncharacterized protein</fullName>
    </submittedName>
</protein>
<dbReference type="RefSeq" id="WP_042211194.1">
    <property type="nucleotide sequence ID" value="NZ_CP009285.1"/>
</dbReference>
<sequence>MDNQTGLNLRYATSPGALQWLVFHLLNRLPFQWETGPVHSGGVEGADKTRKGTPDIWGILKGNQTAYVQISTDVSLGKLEKDVKKCIDKLVGLNANKSAIIMAFMTYDPQHEEVFRCITLCNEIGATFKMYNNTLLCKLLDAPENQDLRKKHLSIPMDAEKAISSFERIHSSFRNLDFGAATEQLTDMIQMFDVNSNLEVIPDLKNPGNFTITPRKTEENPTGVIRTKIHFVVTDEIRKFASFGDFLKHLYYKQITAELIVQEVEQYSGEQLIKRTKTNNEFETEQIETVEFFSEQPVEIIVEKMDKEGAKLPDHIVIYPPSMSDPFLVNLEIDEIFIMMLSLQTKEINESENHIVFTVSNSHQTESPYIFEMVVSLPKKVNVENRLVQAQDVSFNFSQRKVPTAYQLYQYSDLLYLLTKSKKLTLINLSNGSELMSGNTVKIEATVKESMAQRDFWKDVLYVERRLGHQFEIPEIIETSDIDNMYELIRNVRTGISVIKNVQLNLDFRKTEMNVEAHQLIRDSMKNRYSVRMQESEDYVITTLGKEFNFGKRLLVIPELKAINDKLDINGETVTVNCIANVLLLIIPEYYGTDDLLSILEKEGYKGPLILKVNIDQA</sequence>
<reference evidence="1" key="1">
    <citation type="submission" date="2014-08" db="EMBL/GenBank/DDBJ databases">
        <title>Comparative genomics of the Paenibacillus odorifer group.</title>
        <authorList>
            <person name="den Bakker H.C."/>
            <person name="Tsai Y.-C.Y.-C."/>
            <person name="Martin N."/>
            <person name="Korlach J."/>
            <person name="Wiedmann M."/>
        </authorList>
    </citation>
    <scope>NUCLEOTIDE SEQUENCE [LARGE SCALE GENOMIC DNA]</scope>
    <source>
        <strain evidence="1">DSM 13188</strain>
    </source>
</reference>
<evidence type="ECO:0000313" key="2">
    <source>
        <dbReference type="Proteomes" id="UP000029518"/>
    </source>
</evidence>
<dbReference type="KEGG" id="pbd:PBOR_08240"/>
<keyword evidence="2" id="KW-1185">Reference proteome</keyword>
<name>A0A089LA35_PAEBO</name>
<dbReference type="OrthoDB" id="2667242at2"/>
<dbReference type="AlphaFoldDB" id="A0A089LA35"/>
<evidence type="ECO:0000313" key="1">
    <source>
        <dbReference type="EMBL" id="AIQ56930.1"/>
    </source>
</evidence>
<organism evidence="1 2">
    <name type="scientific">Paenibacillus borealis</name>
    <dbReference type="NCBI Taxonomy" id="160799"/>
    <lineage>
        <taxon>Bacteria</taxon>
        <taxon>Bacillati</taxon>
        <taxon>Bacillota</taxon>
        <taxon>Bacilli</taxon>
        <taxon>Bacillales</taxon>
        <taxon>Paenibacillaceae</taxon>
        <taxon>Paenibacillus</taxon>
    </lineage>
</organism>
<dbReference type="Proteomes" id="UP000029518">
    <property type="component" value="Chromosome"/>
</dbReference>
<dbReference type="HOGENOM" id="CLU_442008_0_0_9"/>
<gene>
    <name evidence="1" type="ORF">PBOR_08240</name>
</gene>
<dbReference type="EMBL" id="CP009285">
    <property type="protein sequence ID" value="AIQ56930.1"/>
    <property type="molecule type" value="Genomic_DNA"/>
</dbReference>
<accession>A0A089LA35</accession>